<dbReference type="GO" id="GO:0032391">
    <property type="term" value="C:photoreceptor connecting cilium"/>
    <property type="evidence" value="ECO:0007669"/>
    <property type="project" value="TreeGrafter"/>
</dbReference>
<protein>
    <submittedName>
        <fullName evidence="3">Protein fantom-like</fullName>
    </submittedName>
</protein>
<dbReference type="GO" id="GO:1905515">
    <property type="term" value="P:non-motile cilium assembly"/>
    <property type="evidence" value="ECO:0007669"/>
    <property type="project" value="TreeGrafter"/>
</dbReference>
<evidence type="ECO:0000313" key="3">
    <source>
        <dbReference type="EMBL" id="KAF5901144.1"/>
    </source>
</evidence>
<feature type="domain" description="RPGRIP1 C-terminal" evidence="2">
    <location>
        <begin position="146"/>
        <end position="232"/>
    </location>
</feature>
<name>A0A8J4TYZ8_CLAMG</name>
<organism evidence="3 4">
    <name type="scientific">Clarias magur</name>
    <name type="common">Asian catfish</name>
    <name type="synonym">Macropteronotus magur</name>
    <dbReference type="NCBI Taxonomy" id="1594786"/>
    <lineage>
        <taxon>Eukaryota</taxon>
        <taxon>Metazoa</taxon>
        <taxon>Chordata</taxon>
        <taxon>Craniata</taxon>
        <taxon>Vertebrata</taxon>
        <taxon>Euteleostomi</taxon>
        <taxon>Actinopterygii</taxon>
        <taxon>Neopterygii</taxon>
        <taxon>Teleostei</taxon>
        <taxon>Ostariophysi</taxon>
        <taxon>Siluriformes</taxon>
        <taxon>Clariidae</taxon>
        <taxon>Clarias</taxon>
    </lineage>
</organism>
<evidence type="ECO:0000259" key="2">
    <source>
        <dbReference type="Pfam" id="PF18111"/>
    </source>
</evidence>
<comment type="caution">
    <text evidence="3">The sequence shown here is derived from an EMBL/GenBank/DDBJ whole genome shotgun (WGS) entry which is preliminary data.</text>
</comment>
<dbReference type="PANTHER" id="PTHR14240:SF1">
    <property type="entry name" value="PROTEIN FANTOM-RELATED"/>
    <property type="match status" value="1"/>
</dbReference>
<proteinExistence type="predicted"/>
<evidence type="ECO:0000313" key="4">
    <source>
        <dbReference type="Proteomes" id="UP000727407"/>
    </source>
</evidence>
<evidence type="ECO:0000256" key="1">
    <source>
        <dbReference type="SAM" id="MobiDB-lite"/>
    </source>
</evidence>
<dbReference type="GO" id="GO:0046548">
    <property type="term" value="P:retinal rod cell development"/>
    <property type="evidence" value="ECO:0007669"/>
    <property type="project" value="TreeGrafter"/>
</dbReference>
<sequence>MSALEKKLEDEKREREKVEQEKKRVVQDYERSQMERAQERAMTTSLRENYDLLKQEVQQYRQNVTSLQERLNRVSKDFHMDMKDLSEVLMLIKAFRLHHESCESLMGLVNNEKIKDPSQDLAVLQASHAETILELQKTRELLGYSLKVEILSLLFDPSSSVALDQSVQQVYVEYRLLGIPMETTETPMSLQKPKEGEEIHFNFSRVIHVDSMEAAPLRQYLYTILESTDPKYGRSNVVNLDS</sequence>
<dbReference type="Pfam" id="PF18111">
    <property type="entry name" value="RPGR1_C"/>
    <property type="match status" value="1"/>
</dbReference>
<dbReference type="Proteomes" id="UP000727407">
    <property type="component" value="Unassembled WGS sequence"/>
</dbReference>
<keyword evidence="4" id="KW-1185">Reference proteome</keyword>
<dbReference type="InterPro" id="IPR041091">
    <property type="entry name" value="RPGRIP1_C"/>
</dbReference>
<dbReference type="InterPro" id="IPR035892">
    <property type="entry name" value="C2_domain_sf"/>
</dbReference>
<accession>A0A8J4TYZ8</accession>
<dbReference type="EMBL" id="QNUK01000118">
    <property type="protein sequence ID" value="KAF5901144.1"/>
    <property type="molecule type" value="Genomic_DNA"/>
</dbReference>
<gene>
    <name evidence="3" type="ORF">DAT39_009110</name>
</gene>
<feature type="region of interest" description="Disordered" evidence="1">
    <location>
        <begin position="1"/>
        <end position="23"/>
    </location>
</feature>
<dbReference type="AlphaFoldDB" id="A0A8J4TYZ8"/>
<dbReference type="InterPro" id="IPR031139">
    <property type="entry name" value="RPGRIP1_fam"/>
</dbReference>
<reference evidence="3" key="1">
    <citation type="submission" date="2020-07" db="EMBL/GenBank/DDBJ databases">
        <title>Clarias magur genome sequencing, assembly and annotation.</title>
        <authorList>
            <person name="Kushwaha B."/>
            <person name="Kumar R."/>
            <person name="Das P."/>
            <person name="Joshi C.G."/>
            <person name="Kumar D."/>
            <person name="Nagpure N.S."/>
            <person name="Pandey M."/>
            <person name="Agarwal S."/>
            <person name="Srivastava S."/>
            <person name="Singh M."/>
            <person name="Sahoo L."/>
            <person name="Jayasankar P."/>
            <person name="Meher P.K."/>
            <person name="Koringa P.G."/>
            <person name="Iquebal M.A."/>
            <person name="Das S.P."/>
            <person name="Bit A."/>
            <person name="Patnaik S."/>
            <person name="Patel N."/>
            <person name="Shah T.M."/>
            <person name="Hinsu A."/>
            <person name="Jena J.K."/>
        </authorList>
    </citation>
    <scope>NUCLEOTIDE SEQUENCE</scope>
    <source>
        <strain evidence="3">CIFAMagur01</strain>
        <tissue evidence="3">Testis</tissue>
    </source>
</reference>
<dbReference type="PANTHER" id="PTHR14240">
    <property type="entry name" value="RETINITIS PIGMENTOSA GTPASE REGULATOR-INTERACTING PROTEIN"/>
    <property type="match status" value="1"/>
</dbReference>
<dbReference type="Gene3D" id="2.60.40.150">
    <property type="entry name" value="C2 domain"/>
    <property type="match status" value="1"/>
</dbReference>
<dbReference type="OrthoDB" id="2133912at2759"/>